<reference evidence="1 2" key="1">
    <citation type="submission" date="2016-10" db="EMBL/GenBank/DDBJ databases">
        <authorList>
            <person name="de Groot N.N."/>
        </authorList>
    </citation>
    <scope>NUCLEOTIDE SEQUENCE [LARGE SCALE GENOMIC DNA]</scope>
    <source>
        <strain evidence="1 2">MT12</strain>
    </source>
</reference>
<dbReference type="RefSeq" id="WP_092116391.1">
    <property type="nucleotide sequence ID" value="NZ_FNTH01000001.1"/>
</dbReference>
<name>A0A1H4W537_9BRAD</name>
<dbReference type="AlphaFoldDB" id="A0A1H4W537"/>
<evidence type="ECO:0000313" key="2">
    <source>
        <dbReference type="Proteomes" id="UP000198992"/>
    </source>
</evidence>
<sequence>MHEHCGARGASSSSVEFDDKGWPAWPDREDLSAEFIKLLAAAQEGGSTVSECWLTLSKINLASESSWSEEWIKTAELNEARAELSLLNNNLVTARRNWLRATTYFHAAVRPPGYANDWLNRAVDGMRRCATSFLKTRVPAGQVLSIYWTEDLSLQAYYLPSALRDDGPVIVCIGEPGSYKEELITKYAGHANERGFSLLAVDLLGTQTALSPERLEGHKFEAAMSRVLDFLSEQPGVDSTRIAIVADACNSSLVARAAASDARFAAAVCDAGIWDSHEKSFFYRQAGDGEQAGWLDEANAISRSIDCPLLVTAGEGGWLLPGALIEFGNQLSSIHRDASLILFRRAETAAMQGHIDNPTLANEVIFDWLEDRLRLRKGLS</sequence>
<evidence type="ECO:0000313" key="1">
    <source>
        <dbReference type="EMBL" id="SEC88355.1"/>
    </source>
</evidence>
<dbReference type="SUPFAM" id="SSF53474">
    <property type="entry name" value="alpha/beta-Hydrolases"/>
    <property type="match status" value="1"/>
</dbReference>
<dbReference type="GO" id="GO:0016787">
    <property type="term" value="F:hydrolase activity"/>
    <property type="evidence" value="ECO:0007669"/>
    <property type="project" value="UniProtKB-KW"/>
</dbReference>
<organism evidence="1 2">
    <name type="scientific">Bradyrhizobium erythrophlei</name>
    <dbReference type="NCBI Taxonomy" id="1437360"/>
    <lineage>
        <taxon>Bacteria</taxon>
        <taxon>Pseudomonadati</taxon>
        <taxon>Pseudomonadota</taxon>
        <taxon>Alphaproteobacteria</taxon>
        <taxon>Hyphomicrobiales</taxon>
        <taxon>Nitrobacteraceae</taxon>
        <taxon>Bradyrhizobium</taxon>
    </lineage>
</organism>
<gene>
    <name evidence="1" type="ORF">SAMN05444164_3002</name>
</gene>
<dbReference type="EMBL" id="FNTH01000001">
    <property type="protein sequence ID" value="SEC88355.1"/>
    <property type="molecule type" value="Genomic_DNA"/>
</dbReference>
<dbReference type="Proteomes" id="UP000198992">
    <property type="component" value="Unassembled WGS sequence"/>
</dbReference>
<dbReference type="OrthoDB" id="217645at2"/>
<dbReference type="InterPro" id="IPR029058">
    <property type="entry name" value="AB_hydrolase_fold"/>
</dbReference>
<accession>A0A1H4W537</accession>
<dbReference type="Gene3D" id="3.40.50.1820">
    <property type="entry name" value="alpha/beta hydrolase"/>
    <property type="match status" value="1"/>
</dbReference>
<proteinExistence type="predicted"/>
<protein>
    <submittedName>
        <fullName evidence="1">Dienelactone hydrolase</fullName>
    </submittedName>
</protein>
<dbReference type="Gene3D" id="1.20.1440.110">
    <property type="entry name" value="acylaminoacyl peptidase"/>
    <property type="match status" value="1"/>
</dbReference>
<keyword evidence="1" id="KW-0378">Hydrolase</keyword>